<dbReference type="InterPro" id="IPR035992">
    <property type="entry name" value="Ricin_B-like_lectins"/>
</dbReference>
<keyword evidence="4" id="KW-0732">Signal</keyword>
<dbReference type="InterPro" id="IPR018378">
    <property type="entry name" value="C-type_lectin_CS"/>
</dbReference>
<dbReference type="Pfam" id="PF24562">
    <property type="entry name" value="CysR_MRC2_N"/>
    <property type="match status" value="1"/>
</dbReference>
<dbReference type="FunFam" id="3.10.100.10:FF:000131">
    <property type="entry name" value="Lymphocyte antigen 75"/>
    <property type="match status" value="1"/>
</dbReference>
<dbReference type="FunFam" id="3.10.100.10:FF:000148">
    <property type="entry name" value="Lymphocyte antigen 75"/>
    <property type="match status" value="1"/>
</dbReference>
<keyword evidence="6 12" id="KW-1133">Transmembrane helix</keyword>
<keyword evidence="8 11" id="KW-1015">Disulfide bond</keyword>
<dbReference type="FunFam" id="3.10.100.10:FF:000100">
    <property type="entry name" value="Lymphocyte antigen 75"/>
    <property type="match status" value="1"/>
</dbReference>
<evidence type="ECO:0000256" key="5">
    <source>
        <dbReference type="ARBA" id="ARBA00022737"/>
    </source>
</evidence>
<dbReference type="InterPro" id="IPR016186">
    <property type="entry name" value="C-type_lectin-like/link_sf"/>
</dbReference>
<keyword evidence="7 12" id="KW-0472">Membrane</keyword>
<evidence type="ECO:0000256" key="10">
    <source>
        <dbReference type="ARBA" id="ARBA00023180"/>
    </source>
</evidence>
<dbReference type="Pfam" id="PF00040">
    <property type="entry name" value="fn2"/>
    <property type="match status" value="1"/>
</dbReference>
<feature type="domain" description="C-type lectin" evidence="13">
    <location>
        <begin position="1383"/>
        <end position="1491"/>
    </location>
</feature>
<feature type="domain" description="C-type lectin" evidence="13">
    <location>
        <begin position="360"/>
        <end position="481"/>
    </location>
</feature>
<dbReference type="PROSITE" id="PS50231">
    <property type="entry name" value="RICIN_B_LECTIN"/>
    <property type="match status" value="1"/>
</dbReference>
<proteinExistence type="predicted"/>
<evidence type="ECO:0000256" key="4">
    <source>
        <dbReference type="ARBA" id="ARBA00022729"/>
    </source>
</evidence>
<accession>A0A3P9LA28</accession>
<dbReference type="Gene3D" id="3.10.100.10">
    <property type="entry name" value="Mannose-Binding Protein A, subunit A"/>
    <property type="match status" value="10"/>
</dbReference>
<evidence type="ECO:0000259" key="14">
    <source>
        <dbReference type="PROSITE" id="PS51092"/>
    </source>
</evidence>
<dbReference type="PROSITE" id="PS51092">
    <property type="entry name" value="FN2_2"/>
    <property type="match status" value="1"/>
</dbReference>
<sequence>MEENGSYRDRLNMILFMFSVIIADEDIFSIQHSRTSTCLSAKTPAVLHLTTCDPKDSSQRWKWSSAHRLFHLDTSLCLAMDLPSKKVSITDCGSTDPTWWQCADGALFTAYQMGLSVNEGNLVAKRNSNDTWVIGGSQSNICTKSYRVVHTTDGNSAGLPCEFPFKYNGSWHHQCLPDPDLPGWSWCATTVDFDQDQKKGQCLIPEEDCHTLFEGPVGDSCYEFVATAAVTWHAALDSCRSQGADLLSLSDIDNLTMFSGFRMMPIKMWIGLHQLDTSQGWQWSDGSPLSFLRWEKDMPPTSLLIEADCGVLNSQQNYEAESCNKGLPYICKKRLNHTDTAETASLIYNDTVCEDGWVPWSGFCYKLVKDVPKNFTDASNHCSVSEGGALLASFHSIDSKELISTNFHSDSSILEAWIGLTGVGLNPTTFKWMDQKPLTFTYWDQKQPMQPSQSSSCVFYSGKSHRWRVGDCSQKKPFMCQKEGELKESPAVVGCSFKDGWRRHGNSCYKVNTEQVPFKDHCNITIRNRFEQAFINRLLGEHIKEEPQYFWIALQDIKNTGEYQWISPDGSPGVVTYTNWGWANPAQDGGCVVITTRKPLGSWEVKNCTLFKAGTICKKDLSRPPSPEPEPNPNATCSDGWVSRQGIKYCYKVFHEERVSRKRSWEEARRFCQALGADLPSFTNVTEMLALHSIMRETISNNRFFWVGLNRRNPDGFSWQWSDGRPVSMDVLHQDFLEDDEYSRDCTAFKTARSSLTHLLMYVLHDIVVTPFYARPFHCDAQLEWVCQIPRGIDPKKPEWYNPDGHHETSIFVDGSEFWFVKEPKLAFQEAMLYCNQSGSKLAVPLSSTAASKIQWELQQLADSKQNWWIDMRQSARGFASSYTQRSSDHFFLLGRCTALSPDNTLSQLSCLQQFPFVCERHNITSVERNPLIPQPGGTSCKANALPFRNKCYTLMVKPDEPKPFKAANDDCQSVGGTLVTIADQVEQDFISTLLPKMKNMGKIWIGLKIRPGESLWVDQSPITYLNFNPLLLGMQRDINPINLESLDMCVFLINNGSSEMLGTWDYSSCNLPQSLGICQHYADKVEPVVSKELFKVNGQTFRLIFQNLTWFEALHECKDKGMNLASVSDVLVQSSLSVNVSQAQTPMWIGLHSKDGGLNFVWADHSHTVYSRWSPEASEGFCVYLDTDGFWKATECLEELGGAICYKPNSPSIPPRQTSVKCPHTRNGPNWIPWGKNCYTFQLVPSRWDSFQSDQISDTCTKLHPDADILTIRNEEENEFVRSTLQNFQSLVQFVWLGIFKDDVDNQTRWYDGTIVQYSKWGRGRPYLDSSFMAGLTTDGTWILITSENNYAEFKQKTIVSCKLDNEVKQEYNRSAKDFQHYGSLTYKVLKKRLNWYQAVQECSQHGGHLASIHDFKHNSHIKLLAKTDGFKLWIGLSNVSSGAYGWSDGTKFDYSHNGFGEQGGSSSGQLEPSCVFISPNGTWMNTSCNTVMDGAICYTTAVTTPTQRAKLKTAPENNRCPQSKGESSWVQHQDHCYAFDMMFYNYSVYNMEEANAICQKMEAQLLTIKTKEENDFLAKYLNDDFLITTQIWLSVKLDSQGKPLSWQDGSDLAYSNWKSEATLSGKSVEPPCAIMMAADGGVWNLVSCKSSRSRVVCKTQAESAGSPVALGLFIVVFIALVLTIAYIIKKKRHYFIPTIRYQRTLDQSDGTSIITDAD</sequence>
<dbReference type="InterPro" id="IPR036943">
    <property type="entry name" value="FN_type2_sf"/>
</dbReference>
<evidence type="ECO:0000256" key="12">
    <source>
        <dbReference type="SAM" id="Phobius"/>
    </source>
</evidence>
<feature type="domain" description="C-type lectin" evidence="13">
    <location>
        <begin position="948"/>
        <end position="1071"/>
    </location>
</feature>
<feature type="disulfide bond" evidence="11">
    <location>
        <begin position="161"/>
        <end position="187"/>
    </location>
</feature>
<dbReference type="SUPFAM" id="SSF56436">
    <property type="entry name" value="C-type lectin-like"/>
    <property type="match status" value="10"/>
</dbReference>
<feature type="domain" description="C-type lectin" evidence="13">
    <location>
        <begin position="217"/>
        <end position="332"/>
    </location>
</feature>
<feature type="domain" description="C-type lectin" evidence="13">
    <location>
        <begin position="1235"/>
        <end position="1343"/>
    </location>
</feature>
<keyword evidence="5" id="KW-0677">Repeat</keyword>
<dbReference type="GO" id="GO:0006897">
    <property type="term" value="P:endocytosis"/>
    <property type="evidence" value="ECO:0007669"/>
    <property type="project" value="UniProtKB-KW"/>
</dbReference>
<dbReference type="GO" id="GO:0016020">
    <property type="term" value="C:membrane"/>
    <property type="evidence" value="ECO:0007669"/>
    <property type="project" value="UniProtKB-SubCell"/>
</dbReference>
<dbReference type="SUPFAM" id="SSF50370">
    <property type="entry name" value="Ricin B-like lectins"/>
    <property type="match status" value="1"/>
</dbReference>
<dbReference type="Pfam" id="PF00059">
    <property type="entry name" value="Lectin_C"/>
    <property type="match status" value="10"/>
</dbReference>
<evidence type="ECO:0000256" key="6">
    <source>
        <dbReference type="ARBA" id="ARBA00022989"/>
    </source>
</evidence>
<feature type="domain" description="C-type lectin" evidence="13">
    <location>
        <begin position="501"/>
        <end position="608"/>
    </location>
</feature>
<reference key="1">
    <citation type="journal article" date="2007" name="Nature">
        <title>The medaka draft genome and insights into vertebrate genome evolution.</title>
        <authorList>
            <person name="Kasahara M."/>
            <person name="Naruse K."/>
            <person name="Sasaki S."/>
            <person name="Nakatani Y."/>
            <person name="Qu W."/>
            <person name="Ahsan B."/>
            <person name="Yamada T."/>
            <person name="Nagayasu Y."/>
            <person name="Doi K."/>
            <person name="Kasai Y."/>
            <person name="Jindo T."/>
            <person name="Kobayashi D."/>
            <person name="Shimada A."/>
            <person name="Toyoda A."/>
            <person name="Kuroki Y."/>
            <person name="Fujiyama A."/>
            <person name="Sasaki T."/>
            <person name="Shimizu A."/>
            <person name="Asakawa S."/>
            <person name="Shimizu N."/>
            <person name="Hashimoto S."/>
            <person name="Yang J."/>
            <person name="Lee Y."/>
            <person name="Matsushima K."/>
            <person name="Sugano S."/>
            <person name="Sakaizumi M."/>
            <person name="Narita T."/>
            <person name="Ohishi K."/>
            <person name="Haga S."/>
            <person name="Ohta F."/>
            <person name="Nomoto H."/>
            <person name="Nogata K."/>
            <person name="Morishita T."/>
            <person name="Endo T."/>
            <person name="Shin-I T."/>
            <person name="Takeda H."/>
            <person name="Morishita S."/>
            <person name="Kohara Y."/>
        </authorList>
    </citation>
    <scope>NUCLEOTIDE SEQUENCE [LARGE SCALE GENOMIC DNA]</scope>
    <source>
        <strain>Hd-rR</strain>
    </source>
</reference>
<dbReference type="InterPro" id="IPR001304">
    <property type="entry name" value="C-type_lectin-like"/>
</dbReference>
<reference evidence="15 16" key="2">
    <citation type="submission" date="2017-04" db="EMBL/GenBank/DDBJ databases">
        <title>CpG methylation of centromeres and impact of large insertions on vertebrate speciation.</title>
        <authorList>
            <person name="Ichikawa K."/>
            <person name="Yoshimura J."/>
            <person name="Morishita S."/>
        </authorList>
    </citation>
    <scope>NUCLEOTIDE SEQUENCE</scope>
    <source>
        <strain evidence="15 16">HNI</strain>
    </source>
</reference>
<dbReference type="SMART" id="SM00059">
    <property type="entry name" value="FN2"/>
    <property type="match status" value="1"/>
</dbReference>
<organism evidence="15 16">
    <name type="scientific">Oryzias latipes</name>
    <name type="common">Japanese rice fish</name>
    <name type="synonym">Japanese killifish</name>
    <dbReference type="NCBI Taxonomy" id="8090"/>
    <lineage>
        <taxon>Eukaryota</taxon>
        <taxon>Metazoa</taxon>
        <taxon>Chordata</taxon>
        <taxon>Craniata</taxon>
        <taxon>Vertebrata</taxon>
        <taxon>Euteleostomi</taxon>
        <taxon>Actinopterygii</taxon>
        <taxon>Neopterygii</taxon>
        <taxon>Teleostei</taxon>
        <taxon>Neoteleostei</taxon>
        <taxon>Acanthomorphata</taxon>
        <taxon>Ovalentaria</taxon>
        <taxon>Atherinomorphae</taxon>
        <taxon>Beloniformes</taxon>
        <taxon>Adrianichthyidae</taxon>
        <taxon>Oryziinae</taxon>
        <taxon>Oryzias</taxon>
    </lineage>
</organism>
<feature type="disulfide bond" evidence="11">
    <location>
        <begin position="175"/>
        <end position="202"/>
    </location>
</feature>
<feature type="transmembrane region" description="Helical" evidence="12">
    <location>
        <begin position="1670"/>
        <end position="1690"/>
    </location>
</feature>
<dbReference type="CDD" id="cd00037">
    <property type="entry name" value="CLECT"/>
    <property type="match status" value="10"/>
</dbReference>
<dbReference type="InterPro" id="IPR000562">
    <property type="entry name" value="FN_type2_dom"/>
</dbReference>
<dbReference type="Proteomes" id="UP000265180">
    <property type="component" value="Chromosome 3"/>
</dbReference>
<dbReference type="SMART" id="SM00458">
    <property type="entry name" value="RICIN"/>
    <property type="match status" value="1"/>
</dbReference>
<dbReference type="InterPro" id="IPR050111">
    <property type="entry name" value="C-type_lectin/snaclec_domain"/>
</dbReference>
<keyword evidence="2" id="KW-0254">Endocytosis</keyword>
<evidence type="ECO:0000313" key="15">
    <source>
        <dbReference type="Ensembl" id="ENSORLP00020017437.1"/>
    </source>
</evidence>
<evidence type="ECO:0000256" key="7">
    <source>
        <dbReference type="ARBA" id="ARBA00023136"/>
    </source>
</evidence>
<keyword evidence="10" id="KW-0325">Glycoprotein</keyword>
<evidence type="ECO:0000256" key="1">
    <source>
        <dbReference type="ARBA" id="ARBA00004167"/>
    </source>
</evidence>
<keyword evidence="3 12" id="KW-0812">Transmembrane</keyword>
<evidence type="ECO:0000313" key="16">
    <source>
        <dbReference type="Proteomes" id="UP000265180"/>
    </source>
</evidence>
<dbReference type="PROSITE" id="PS00615">
    <property type="entry name" value="C_TYPE_LECTIN_1"/>
    <property type="match status" value="1"/>
</dbReference>
<evidence type="ECO:0000256" key="9">
    <source>
        <dbReference type="ARBA" id="ARBA00023170"/>
    </source>
</evidence>
<evidence type="ECO:0000256" key="8">
    <source>
        <dbReference type="ARBA" id="ARBA00023157"/>
    </source>
</evidence>
<dbReference type="SUPFAM" id="SSF57440">
    <property type="entry name" value="Kringle-like"/>
    <property type="match status" value="1"/>
</dbReference>
<dbReference type="InterPro" id="IPR016187">
    <property type="entry name" value="CTDL_fold"/>
</dbReference>
<evidence type="ECO:0000259" key="13">
    <source>
        <dbReference type="PROSITE" id="PS50041"/>
    </source>
</evidence>
<feature type="domain" description="C-type lectin" evidence="13">
    <location>
        <begin position="1097"/>
        <end position="1197"/>
    </location>
</feature>
<dbReference type="Gene3D" id="2.80.10.50">
    <property type="match status" value="1"/>
</dbReference>
<dbReference type="InterPro" id="IPR000772">
    <property type="entry name" value="Ricin_B_lectin"/>
</dbReference>
<dbReference type="Ensembl" id="ENSORLT00020025969.1">
    <property type="protein sequence ID" value="ENSORLP00020017437.1"/>
    <property type="gene ID" value="ENSORLG00020000512.1"/>
</dbReference>
<dbReference type="Gene3D" id="2.10.10.10">
    <property type="entry name" value="Fibronectin, type II, collagen-binding"/>
    <property type="match status" value="1"/>
</dbReference>
<evidence type="ECO:0000256" key="11">
    <source>
        <dbReference type="PROSITE-ProRule" id="PRU00479"/>
    </source>
</evidence>
<protein>
    <submittedName>
        <fullName evidence="15">Lymphocyte antigen 75</fullName>
    </submittedName>
</protein>
<evidence type="ECO:0000256" key="3">
    <source>
        <dbReference type="ARBA" id="ARBA00022692"/>
    </source>
</evidence>
<feature type="domain" description="C-type lectin" evidence="13">
    <location>
        <begin position="649"/>
        <end position="788"/>
    </location>
</feature>
<dbReference type="PANTHER" id="PTHR22803">
    <property type="entry name" value="MANNOSE, PHOSPHOLIPASE, LECTIN RECEPTOR RELATED"/>
    <property type="match status" value="1"/>
</dbReference>
<comment type="subcellular location">
    <subcellularLocation>
        <location evidence="1">Membrane</location>
        <topology evidence="1">Single-pass membrane protein</topology>
    </subcellularLocation>
</comment>
<reference evidence="15" key="4">
    <citation type="submission" date="2025-09" db="UniProtKB">
        <authorList>
            <consortium name="Ensembl"/>
        </authorList>
    </citation>
    <scope>IDENTIFICATION</scope>
    <source>
        <strain evidence="15">HNI</strain>
    </source>
</reference>
<name>A0A3P9LA28_ORYLA</name>
<dbReference type="InterPro" id="IPR013806">
    <property type="entry name" value="Kringle-like"/>
</dbReference>
<reference evidence="15" key="3">
    <citation type="submission" date="2025-08" db="UniProtKB">
        <authorList>
            <consortium name="Ensembl"/>
        </authorList>
    </citation>
    <scope>IDENTIFICATION</scope>
    <source>
        <strain evidence="15">HNI</strain>
    </source>
</reference>
<dbReference type="PROSITE" id="PS50041">
    <property type="entry name" value="C_TYPE_LECTIN_2"/>
    <property type="match status" value="9"/>
</dbReference>
<dbReference type="CDD" id="cd00062">
    <property type="entry name" value="FN2"/>
    <property type="match status" value="1"/>
</dbReference>
<feature type="domain" description="Fibronectin type-II" evidence="14">
    <location>
        <begin position="156"/>
        <end position="204"/>
    </location>
</feature>
<dbReference type="FunFam" id="3.10.100.10:FF:000036">
    <property type="entry name" value="Lymphocyte antigen 75"/>
    <property type="match status" value="1"/>
</dbReference>
<evidence type="ECO:0000256" key="2">
    <source>
        <dbReference type="ARBA" id="ARBA00022583"/>
    </source>
</evidence>
<keyword evidence="9" id="KW-0675">Receptor</keyword>
<dbReference type="SMART" id="SM00034">
    <property type="entry name" value="CLECT"/>
    <property type="match status" value="10"/>
</dbReference>
<dbReference type="FunFam" id="2.10.10.10:FF:000012">
    <property type="entry name" value="Lymphocyte antigen 75"/>
    <property type="match status" value="1"/>
</dbReference>
<feature type="domain" description="C-type lectin" evidence="13">
    <location>
        <begin position="1534"/>
        <end position="1659"/>
    </location>
</feature>
<dbReference type="FunFam" id="3.10.100.10:FF:000047">
    <property type="entry name" value="lymphocyte antigen 75"/>
    <property type="match status" value="1"/>
</dbReference>